<dbReference type="OrthoDB" id="5966927at2759"/>
<keyword evidence="3 7" id="KW-0812">Transmembrane</keyword>
<keyword evidence="5 7" id="KW-0472">Membrane</keyword>
<evidence type="ECO:0000256" key="7">
    <source>
        <dbReference type="SAM" id="Phobius"/>
    </source>
</evidence>
<feature type="transmembrane region" description="Helical" evidence="7">
    <location>
        <begin position="256"/>
        <end position="274"/>
    </location>
</feature>
<feature type="transmembrane region" description="Helical" evidence="7">
    <location>
        <begin position="591"/>
        <end position="613"/>
    </location>
</feature>
<name>A0A7M5X564_9CNID</name>
<evidence type="ECO:0000313" key="10">
    <source>
        <dbReference type="Proteomes" id="UP000594262"/>
    </source>
</evidence>
<dbReference type="Pfam" id="PF09779">
    <property type="entry name" value="Ima1_N"/>
    <property type="match status" value="1"/>
</dbReference>
<evidence type="ECO:0000256" key="5">
    <source>
        <dbReference type="ARBA" id="ARBA00023136"/>
    </source>
</evidence>
<accession>A0A7M5X564</accession>
<dbReference type="GO" id="GO:0005521">
    <property type="term" value="F:lamin binding"/>
    <property type="evidence" value="ECO:0007669"/>
    <property type="project" value="TreeGrafter"/>
</dbReference>
<dbReference type="Proteomes" id="UP000594262">
    <property type="component" value="Unplaced"/>
</dbReference>
<evidence type="ECO:0000256" key="4">
    <source>
        <dbReference type="ARBA" id="ARBA00022989"/>
    </source>
</evidence>
<comment type="similarity">
    <text evidence="2">Belongs to the TMEM201 family.</text>
</comment>
<keyword evidence="6" id="KW-0539">Nucleus</keyword>
<evidence type="ECO:0000256" key="2">
    <source>
        <dbReference type="ARBA" id="ARBA00007600"/>
    </source>
</evidence>
<dbReference type="GO" id="GO:0005637">
    <property type="term" value="C:nuclear inner membrane"/>
    <property type="evidence" value="ECO:0007669"/>
    <property type="project" value="UniProtKB-SubCell"/>
</dbReference>
<protein>
    <recommendedName>
        <fullName evidence="8">Ima1 N-terminal domain-containing protein</fullName>
    </recommendedName>
</protein>
<dbReference type="GO" id="GO:0030473">
    <property type="term" value="P:nuclear migration along microtubule"/>
    <property type="evidence" value="ECO:0007669"/>
    <property type="project" value="TreeGrafter"/>
</dbReference>
<dbReference type="PANTHER" id="PTHR28646:SF1">
    <property type="entry name" value="TRANSMEMBRANE PROTEIN 201"/>
    <property type="match status" value="1"/>
</dbReference>
<evidence type="ECO:0000313" key="9">
    <source>
        <dbReference type="EnsemblMetazoa" id="CLYHEMP018119.1"/>
    </source>
</evidence>
<sequence>MPDFATKMNIETLSPKITGLIQRVLPLDMFTNDLFEKQMFWNCLALAYFVLMILIYLRRRKLKVDCWFCGMKSSISKADQSWWFCSSCEQFNGFDEDGDYKREIPDMFSTANSCPRFCQISKDKQTQRNIMCDQCQRNQLVKMEKLRAFEPVDERTFEWEAMEYEGYLNERYGLCAICRLSFKDEINQQNTQIREMYSEEFEKQKPKSRLRKLKRKKNGFTIIRNYRKLLPLLLFLLSLLPLNIYKWNLEMEMKEMLLLVTSGTALVFNIILFLKRSRFHWLQAVSFVLWSNLLFNTYKKRSVKTPLTLKMTTGVELASFVLQCVRYIYRKWKERKYIKGRKSKLDRLTPNKSRGFLDDSTITSFESDLGSEYTADAKSVDLSPERGRAVITPHTNNRVVGNVVMETNIFETRSRDPSPERNQPTMTYVGESSKANNVDKRKDAPDLLQGHLNDMFIGRKRDNTQTSTRDASANHVVAALKYNKVRRTESMPSLAKQPLIRPATFLYSGSSRSETTEMERNNNEIVCKREQPVTNDSNINEVVSQRETLRPDPDFLVSQQRETISNLQTDSLGSQFVETDQKTAKTFPWKFVFMTIFLLSVVVNGVFCTFLYVKNENLLNFF</sequence>
<comment type="subcellular location">
    <subcellularLocation>
        <location evidence="1">Nucleus inner membrane</location>
        <topology evidence="1">Multi-pass membrane protein</topology>
    </subcellularLocation>
</comment>
<dbReference type="InterPro" id="IPR018617">
    <property type="entry name" value="Ima1_N"/>
</dbReference>
<evidence type="ECO:0000256" key="3">
    <source>
        <dbReference type="ARBA" id="ARBA00022692"/>
    </source>
</evidence>
<dbReference type="PANTHER" id="PTHR28646">
    <property type="entry name" value="TRANSMEMBRANE PROTEIN 201"/>
    <property type="match status" value="1"/>
</dbReference>
<dbReference type="InterPro" id="IPR040041">
    <property type="entry name" value="TMEM201"/>
</dbReference>
<proteinExistence type="inferred from homology"/>
<dbReference type="AlphaFoldDB" id="A0A7M5X564"/>
<feature type="transmembrane region" description="Helical" evidence="7">
    <location>
        <begin position="225"/>
        <end position="244"/>
    </location>
</feature>
<evidence type="ECO:0000259" key="8">
    <source>
        <dbReference type="Pfam" id="PF09779"/>
    </source>
</evidence>
<keyword evidence="4 7" id="KW-1133">Transmembrane helix</keyword>
<dbReference type="EnsemblMetazoa" id="CLYHEMT018119.1">
    <property type="protein sequence ID" value="CLYHEMP018119.1"/>
    <property type="gene ID" value="CLYHEMG018119"/>
</dbReference>
<feature type="transmembrane region" description="Helical" evidence="7">
    <location>
        <begin position="39"/>
        <end position="57"/>
    </location>
</feature>
<organism evidence="9 10">
    <name type="scientific">Clytia hemisphaerica</name>
    <dbReference type="NCBI Taxonomy" id="252671"/>
    <lineage>
        <taxon>Eukaryota</taxon>
        <taxon>Metazoa</taxon>
        <taxon>Cnidaria</taxon>
        <taxon>Hydrozoa</taxon>
        <taxon>Hydroidolina</taxon>
        <taxon>Leptothecata</taxon>
        <taxon>Obeliida</taxon>
        <taxon>Clytiidae</taxon>
        <taxon>Clytia</taxon>
    </lineage>
</organism>
<keyword evidence="10" id="KW-1185">Reference proteome</keyword>
<dbReference type="GO" id="GO:0051015">
    <property type="term" value="F:actin filament binding"/>
    <property type="evidence" value="ECO:0007669"/>
    <property type="project" value="TreeGrafter"/>
</dbReference>
<feature type="domain" description="Ima1 N-terminal" evidence="8">
    <location>
        <begin position="64"/>
        <end position="179"/>
    </location>
</feature>
<evidence type="ECO:0000256" key="1">
    <source>
        <dbReference type="ARBA" id="ARBA00004473"/>
    </source>
</evidence>
<evidence type="ECO:0000256" key="6">
    <source>
        <dbReference type="ARBA" id="ARBA00023242"/>
    </source>
</evidence>
<reference evidence="9" key="1">
    <citation type="submission" date="2021-01" db="UniProtKB">
        <authorList>
            <consortium name="EnsemblMetazoa"/>
        </authorList>
    </citation>
    <scope>IDENTIFICATION</scope>
</reference>